<dbReference type="EMBL" id="ABIA03000002">
    <property type="protein sequence ID" value="EDQ34935.1"/>
    <property type="molecule type" value="Genomic_DNA"/>
</dbReference>
<evidence type="ECO:0000256" key="1">
    <source>
        <dbReference type="SAM" id="MobiDB-lite"/>
    </source>
</evidence>
<protein>
    <recommendedName>
        <fullName evidence="4">Bacteriophage-related protein</fullName>
    </recommendedName>
</protein>
<dbReference type="AlphaFoldDB" id="A9D064"/>
<evidence type="ECO:0008006" key="4">
    <source>
        <dbReference type="Google" id="ProtNLM"/>
    </source>
</evidence>
<dbReference type="InterPro" id="IPR021322">
    <property type="entry name" value="DUF2924"/>
</dbReference>
<dbReference type="STRING" id="411684.HPDFL43_02020"/>
<name>A9D064_HOEPD</name>
<proteinExistence type="predicted"/>
<reference evidence="2 3" key="1">
    <citation type="submission" date="2007-10" db="EMBL/GenBank/DDBJ databases">
        <authorList>
            <person name="Wagner-Dobler I."/>
            <person name="Ferriera S."/>
            <person name="Johnson J."/>
            <person name="Kravitz S."/>
            <person name="Beeson K."/>
            <person name="Sutton G."/>
            <person name="Rogers Y.-H."/>
            <person name="Friedman R."/>
            <person name="Frazier M."/>
            <person name="Venter J.C."/>
        </authorList>
    </citation>
    <scope>NUCLEOTIDE SEQUENCE [LARGE SCALE GENOMIC DNA]</scope>
    <source>
        <strain evidence="2 3">DFL-43</strain>
    </source>
</reference>
<gene>
    <name evidence="2" type="ORF">HPDFL43_02020</name>
</gene>
<dbReference type="OrthoDB" id="284135at2"/>
<comment type="caution">
    <text evidence="2">The sequence shown here is derived from an EMBL/GenBank/DDBJ whole genome shotgun (WGS) entry which is preliminary data.</text>
</comment>
<organism evidence="2 3">
    <name type="scientific">Hoeflea phototrophica (strain DSM 17068 / NCIMB 14078 / DFL-43)</name>
    <dbReference type="NCBI Taxonomy" id="411684"/>
    <lineage>
        <taxon>Bacteria</taxon>
        <taxon>Pseudomonadati</taxon>
        <taxon>Pseudomonadota</taxon>
        <taxon>Alphaproteobacteria</taxon>
        <taxon>Hyphomicrobiales</taxon>
        <taxon>Rhizobiaceae</taxon>
        <taxon>Hoeflea</taxon>
    </lineage>
</organism>
<dbReference type="Proteomes" id="UP000004291">
    <property type="component" value="Chromosome"/>
</dbReference>
<dbReference type="HOGENOM" id="CLU_124387_0_0_5"/>
<reference evidence="2 3" key="2">
    <citation type="submission" date="2012-06" db="EMBL/GenBank/DDBJ databases">
        <authorList>
            <person name="Fiebig A."/>
        </authorList>
    </citation>
    <scope>NUCLEOTIDE SEQUENCE [LARGE SCALE GENOMIC DNA]</scope>
    <source>
        <strain evidence="2 3">DFL-43</strain>
    </source>
</reference>
<sequence length="149" mass="16842">MNRMVRTGEVQDVARFEAMSREDCIDEWRRTMGGQSLKYVSVQFMRSALAYEAQIKAYGGHSNAVRRALKTALKAEQRSSEAGGRQKPALQSSLRPGTHLVREWNGRTYQIEVLDDGFQMDGKRYRSLSAIARKITGAHWSGPRFFGLG</sequence>
<evidence type="ECO:0000313" key="3">
    <source>
        <dbReference type="Proteomes" id="UP000004291"/>
    </source>
</evidence>
<evidence type="ECO:0000313" key="2">
    <source>
        <dbReference type="EMBL" id="EDQ34935.1"/>
    </source>
</evidence>
<accession>A9D064</accession>
<feature type="region of interest" description="Disordered" evidence="1">
    <location>
        <begin position="75"/>
        <end position="97"/>
    </location>
</feature>
<dbReference type="eggNOG" id="ENOG50332DQ">
    <property type="taxonomic scope" value="Bacteria"/>
</dbReference>
<dbReference type="RefSeq" id="WP_007196196.1">
    <property type="nucleotide sequence ID" value="NZ_CM002917.1"/>
</dbReference>
<dbReference type="Pfam" id="PF11149">
    <property type="entry name" value="DUF2924"/>
    <property type="match status" value="1"/>
</dbReference>
<keyword evidence="3" id="KW-1185">Reference proteome</keyword>